<name>A0A7K0DBW9_9NOCA</name>
<dbReference type="EMBL" id="WEGK01000018">
    <property type="protein sequence ID" value="MQY23285.1"/>
    <property type="molecule type" value="Genomic_DNA"/>
</dbReference>
<protein>
    <submittedName>
        <fullName evidence="2">Uncharacterized protein</fullName>
    </submittedName>
</protein>
<evidence type="ECO:0000313" key="3">
    <source>
        <dbReference type="Proteomes" id="UP000438448"/>
    </source>
</evidence>
<feature type="region of interest" description="Disordered" evidence="1">
    <location>
        <begin position="104"/>
        <end position="127"/>
    </location>
</feature>
<reference evidence="2 3" key="1">
    <citation type="submission" date="2019-10" db="EMBL/GenBank/DDBJ databases">
        <title>Nocardia macrotermitis sp. nov. and Nocardia aurantia sp. nov., isolated from the gut of fungus growing-termite Macrotermes natalensis.</title>
        <authorList>
            <person name="Benndorf R."/>
            <person name="Schwitalla J."/>
            <person name="Martin K."/>
            <person name="De Beer W."/>
            <person name="Kaster A.-K."/>
            <person name="Vollmers J."/>
            <person name="Poulsen M."/>
            <person name="Beemelmanns C."/>
        </authorList>
    </citation>
    <scope>NUCLEOTIDE SEQUENCE [LARGE SCALE GENOMIC DNA]</scope>
    <source>
        <strain evidence="2 3">RB20</strain>
    </source>
</reference>
<dbReference type="Proteomes" id="UP000438448">
    <property type="component" value="Unassembled WGS sequence"/>
</dbReference>
<evidence type="ECO:0000256" key="1">
    <source>
        <dbReference type="SAM" id="MobiDB-lite"/>
    </source>
</evidence>
<feature type="compositionally biased region" description="Pro residues" evidence="1">
    <location>
        <begin position="226"/>
        <end position="235"/>
    </location>
</feature>
<gene>
    <name evidence="2" type="ORF">NRB20_64130</name>
</gene>
<feature type="compositionally biased region" description="Basic and acidic residues" evidence="1">
    <location>
        <begin position="159"/>
        <end position="180"/>
    </location>
</feature>
<proteinExistence type="predicted"/>
<accession>A0A7K0DBW9</accession>
<dbReference type="AlphaFoldDB" id="A0A7K0DBW9"/>
<evidence type="ECO:0000313" key="2">
    <source>
        <dbReference type="EMBL" id="MQY23285.1"/>
    </source>
</evidence>
<feature type="compositionally biased region" description="Basic and acidic residues" evidence="1">
    <location>
        <begin position="205"/>
        <end position="218"/>
    </location>
</feature>
<sequence>MFQLGQAVFERGEQGPLGAFGGVAAEYVADPARCVGVLHGDQGDISGEAPGQTGDRQIVDPARSGRGHHDEIRAIQPAGAFEFADCQGDTGIQVRCRIQARVDPHGAPGRCRHELAPLSSQRGPGDRRFATARKAFGDRPDIRGRYVGARVCGPPPIGHRGEQRDLERQRRDNRQGDASRPHRPSNQPPHHPRTPDQRTRHKPRRDNTLDPVTHPDIRKPHRLPQPVLPPVGPHPRQPHHQSAAHHDHTANPPPHRPELPAPQHNSHTSTHPDEQHHQHPGHHPLHDRCSRQQPRSQRDHHPRRSGNRGAGPRQRKTPYRQQQPWSRRGHRLRCGGNRGVGSWYWKTPYRQQRPWSRRGHRLRCGGNRGVGSWYWKTPYRQQ</sequence>
<feature type="region of interest" description="Disordered" evidence="1">
    <location>
        <begin position="145"/>
        <end position="333"/>
    </location>
</feature>
<keyword evidence="3" id="KW-1185">Reference proteome</keyword>
<organism evidence="2 3">
    <name type="scientific">Nocardia macrotermitis</name>
    <dbReference type="NCBI Taxonomy" id="2585198"/>
    <lineage>
        <taxon>Bacteria</taxon>
        <taxon>Bacillati</taxon>
        <taxon>Actinomycetota</taxon>
        <taxon>Actinomycetes</taxon>
        <taxon>Mycobacteriales</taxon>
        <taxon>Nocardiaceae</taxon>
        <taxon>Nocardia</taxon>
    </lineage>
</organism>
<comment type="caution">
    <text evidence="2">The sequence shown here is derived from an EMBL/GenBank/DDBJ whole genome shotgun (WGS) entry which is preliminary data.</text>
</comment>